<dbReference type="SUPFAM" id="SSF53474">
    <property type="entry name" value="alpha/beta-Hydrolases"/>
    <property type="match status" value="1"/>
</dbReference>
<dbReference type="AlphaFoldDB" id="A3SHF2"/>
<name>A3SHF2_ROSNI</name>
<evidence type="ECO:0000313" key="2">
    <source>
        <dbReference type="EMBL" id="EAP76783.1"/>
    </source>
</evidence>
<dbReference type="EMBL" id="AALY01000001">
    <property type="protein sequence ID" value="EAP76783.1"/>
    <property type="molecule type" value="Genomic_DNA"/>
</dbReference>
<dbReference type="InterPro" id="IPR050266">
    <property type="entry name" value="AB_hydrolase_sf"/>
</dbReference>
<sequence>MPRFAARDGLMLHYEDEGDGLPLLCLAGLTRNSGDFEFLLPHLAGCRVIRMDYRGRGQSDYADDFMRYSIPQEAEDAIALLDHLGIGRAAILGTSRGGLIAMTLALTNHDRLAGVILNDIGPEIDGLGLGRIMDYLGRRPQFDTLDAAAQALKAAMEPGFPGVPLSRWRRQADLMWYEAPKGGLGLRYDARLRDAVIAQSASGPSPDLWPLFEAIGPLPVTALRGANSDLLSAATLEEMARRLPHLRAVTIPDRAHVPFLDEPASLTAIQEFLETFQ</sequence>
<feature type="domain" description="AB hydrolase-1" evidence="1">
    <location>
        <begin position="22"/>
        <end position="263"/>
    </location>
</feature>
<dbReference type="InterPro" id="IPR029058">
    <property type="entry name" value="AB_hydrolase_fold"/>
</dbReference>
<accession>A3SHF2</accession>
<dbReference type="HOGENOM" id="CLU_020336_1_1_5"/>
<evidence type="ECO:0000313" key="3">
    <source>
        <dbReference type="Proteomes" id="UP000005954"/>
    </source>
</evidence>
<dbReference type="Gene3D" id="3.40.50.1820">
    <property type="entry name" value="alpha/beta hydrolase"/>
    <property type="match status" value="1"/>
</dbReference>
<dbReference type="GO" id="GO:0016020">
    <property type="term" value="C:membrane"/>
    <property type="evidence" value="ECO:0007669"/>
    <property type="project" value="TreeGrafter"/>
</dbReference>
<dbReference type="Pfam" id="PF00561">
    <property type="entry name" value="Abhydrolase_1"/>
    <property type="match status" value="1"/>
</dbReference>
<keyword evidence="3" id="KW-1185">Reference proteome</keyword>
<organism evidence="2 3">
    <name type="scientific">Roseovarius nubinhibens (strain ATCC BAA-591 / DSM 15170 / ISM)</name>
    <dbReference type="NCBI Taxonomy" id="89187"/>
    <lineage>
        <taxon>Bacteria</taxon>
        <taxon>Pseudomonadati</taxon>
        <taxon>Pseudomonadota</taxon>
        <taxon>Alphaproteobacteria</taxon>
        <taxon>Rhodobacterales</taxon>
        <taxon>Roseobacteraceae</taxon>
        <taxon>Roseovarius</taxon>
    </lineage>
</organism>
<dbReference type="GO" id="GO:0016787">
    <property type="term" value="F:hydrolase activity"/>
    <property type="evidence" value="ECO:0007669"/>
    <property type="project" value="UniProtKB-KW"/>
</dbReference>
<reference evidence="2 3" key="1">
    <citation type="submission" date="2005-12" db="EMBL/GenBank/DDBJ databases">
        <authorList>
            <person name="Moran M.A."/>
            <person name="Ferriera S."/>
            <person name="Johnson J."/>
            <person name="Kravitz S."/>
            <person name="Halpern A."/>
            <person name="Remington K."/>
            <person name="Beeson K."/>
            <person name="Tran B."/>
            <person name="Rogers Y.-H."/>
            <person name="Friedman R."/>
            <person name="Venter J.C."/>
        </authorList>
    </citation>
    <scope>NUCLEOTIDE SEQUENCE [LARGE SCALE GENOMIC DNA]</scope>
    <source>
        <strain evidence="3">ATCC BAA-591 / DSM 15170 / ISM</strain>
    </source>
</reference>
<protein>
    <submittedName>
        <fullName evidence="2">Hydrolase, alpha/beta fold family protein</fullName>
    </submittedName>
</protein>
<comment type="caution">
    <text evidence="2">The sequence shown here is derived from an EMBL/GenBank/DDBJ whole genome shotgun (WGS) entry which is preliminary data.</text>
</comment>
<proteinExistence type="predicted"/>
<dbReference type="Proteomes" id="UP000005954">
    <property type="component" value="Unassembled WGS sequence"/>
</dbReference>
<evidence type="ECO:0000259" key="1">
    <source>
        <dbReference type="Pfam" id="PF00561"/>
    </source>
</evidence>
<dbReference type="InterPro" id="IPR000073">
    <property type="entry name" value="AB_hydrolase_1"/>
</dbReference>
<dbReference type="ESTHER" id="9rhob-a3shf2">
    <property type="family name" value="6_AlphaBeta_hydrolase"/>
</dbReference>
<gene>
    <name evidence="2" type="ORF">ISM_00800</name>
</gene>
<keyword evidence="2" id="KW-0378">Hydrolase</keyword>
<dbReference type="OrthoDB" id="9791366at2"/>
<dbReference type="RefSeq" id="WP_009812190.1">
    <property type="nucleotide sequence ID" value="NZ_CH724156.1"/>
</dbReference>
<dbReference type="PANTHER" id="PTHR43798:SF33">
    <property type="entry name" value="HYDROLASE, PUTATIVE (AFU_ORTHOLOGUE AFUA_2G14860)-RELATED"/>
    <property type="match status" value="1"/>
</dbReference>
<dbReference type="STRING" id="89187.ISM_00800"/>
<dbReference type="eggNOG" id="COG0596">
    <property type="taxonomic scope" value="Bacteria"/>
</dbReference>
<dbReference type="PANTHER" id="PTHR43798">
    <property type="entry name" value="MONOACYLGLYCEROL LIPASE"/>
    <property type="match status" value="1"/>
</dbReference>